<evidence type="ECO:0000313" key="2">
    <source>
        <dbReference type="Proteomes" id="UP000015105"/>
    </source>
</evidence>
<proteinExistence type="predicted"/>
<organism evidence="1 2">
    <name type="scientific">Aegilops tauschii subsp. strangulata</name>
    <name type="common">Goatgrass</name>
    <dbReference type="NCBI Taxonomy" id="200361"/>
    <lineage>
        <taxon>Eukaryota</taxon>
        <taxon>Viridiplantae</taxon>
        <taxon>Streptophyta</taxon>
        <taxon>Embryophyta</taxon>
        <taxon>Tracheophyta</taxon>
        <taxon>Spermatophyta</taxon>
        <taxon>Magnoliopsida</taxon>
        <taxon>Liliopsida</taxon>
        <taxon>Poales</taxon>
        <taxon>Poaceae</taxon>
        <taxon>BOP clade</taxon>
        <taxon>Pooideae</taxon>
        <taxon>Triticodae</taxon>
        <taxon>Triticeae</taxon>
        <taxon>Triticinae</taxon>
        <taxon>Aegilops</taxon>
    </lineage>
</organism>
<dbReference type="Gramene" id="AET4Gv20451000.1">
    <property type="protein sequence ID" value="AET4Gv20451000.1"/>
    <property type="gene ID" value="AET4Gv20451000"/>
</dbReference>
<reference evidence="2" key="1">
    <citation type="journal article" date="2014" name="Science">
        <title>Ancient hybridizations among the ancestral genomes of bread wheat.</title>
        <authorList>
            <consortium name="International Wheat Genome Sequencing Consortium,"/>
            <person name="Marcussen T."/>
            <person name="Sandve S.R."/>
            <person name="Heier L."/>
            <person name="Spannagl M."/>
            <person name="Pfeifer M."/>
            <person name="Jakobsen K.S."/>
            <person name="Wulff B.B."/>
            <person name="Steuernagel B."/>
            <person name="Mayer K.F."/>
            <person name="Olsen O.A."/>
        </authorList>
    </citation>
    <scope>NUCLEOTIDE SEQUENCE [LARGE SCALE GENOMIC DNA]</scope>
    <source>
        <strain evidence="2">cv. AL8/78</strain>
    </source>
</reference>
<dbReference type="Proteomes" id="UP000015105">
    <property type="component" value="Chromosome 4D"/>
</dbReference>
<dbReference type="AlphaFoldDB" id="A0A453I5Q1"/>
<accession>A0A453I5Q1</accession>
<dbReference type="EnsemblPlants" id="AET4Gv20451000.1">
    <property type="protein sequence ID" value="AET4Gv20451000.1"/>
    <property type="gene ID" value="AET4Gv20451000"/>
</dbReference>
<evidence type="ECO:0000313" key="1">
    <source>
        <dbReference type="EnsemblPlants" id="AET4Gv20451000.1"/>
    </source>
</evidence>
<keyword evidence="2" id="KW-1185">Reference proteome</keyword>
<sequence length="56" mass="5773">TARIERAYCKPACKKKTLKKSCKLADDASRGCRHGAAARAASPPLGVVGDGDSALT</sequence>
<reference evidence="2" key="2">
    <citation type="journal article" date="2017" name="Nat. Plants">
        <title>The Aegilops tauschii genome reveals multiple impacts of transposons.</title>
        <authorList>
            <person name="Zhao G."/>
            <person name="Zou C."/>
            <person name="Li K."/>
            <person name="Wang K."/>
            <person name="Li T."/>
            <person name="Gao L."/>
            <person name="Zhang X."/>
            <person name="Wang H."/>
            <person name="Yang Z."/>
            <person name="Liu X."/>
            <person name="Jiang W."/>
            <person name="Mao L."/>
            <person name="Kong X."/>
            <person name="Jiao Y."/>
            <person name="Jia J."/>
        </authorList>
    </citation>
    <scope>NUCLEOTIDE SEQUENCE [LARGE SCALE GENOMIC DNA]</scope>
    <source>
        <strain evidence="2">cv. AL8/78</strain>
    </source>
</reference>
<protein>
    <submittedName>
        <fullName evidence="1">Uncharacterized protein</fullName>
    </submittedName>
</protein>
<reference evidence="1" key="5">
    <citation type="journal article" date="2021" name="G3 (Bethesda)">
        <title>Aegilops tauschii genome assembly Aet v5.0 features greater sequence contiguity and improved annotation.</title>
        <authorList>
            <person name="Wang L."/>
            <person name="Zhu T."/>
            <person name="Rodriguez J.C."/>
            <person name="Deal K.R."/>
            <person name="Dubcovsky J."/>
            <person name="McGuire P.E."/>
            <person name="Lux T."/>
            <person name="Spannagl M."/>
            <person name="Mayer K.F.X."/>
            <person name="Baldrich P."/>
            <person name="Meyers B.C."/>
            <person name="Huo N."/>
            <person name="Gu Y.Q."/>
            <person name="Zhou H."/>
            <person name="Devos K.M."/>
            <person name="Bennetzen J.L."/>
            <person name="Unver T."/>
            <person name="Budak H."/>
            <person name="Gulick P.J."/>
            <person name="Galiba G."/>
            <person name="Kalapos B."/>
            <person name="Nelson D.R."/>
            <person name="Li P."/>
            <person name="You F.M."/>
            <person name="Luo M.C."/>
            <person name="Dvorak J."/>
        </authorList>
    </citation>
    <scope>NUCLEOTIDE SEQUENCE [LARGE SCALE GENOMIC DNA]</scope>
    <source>
        <strain evidence="1">cv. AL8/78</strain>
    </source>
</reference>
<reference evidence="1" key="3">
    <citation type="journal article" date="2017" name="Nature">
        <title>Genome sequence of the progenitor of the wheat D genome Aegilops tauschii.</title>
        <authorList>
            <person name="Luo M.C."/>
            <person name="Gu Y.Q."/>
            <person name="Puiu D."/>
            <person name="Wang H."/>
            <person name="Twardziok S.O."/>
            <person name="Deal K.R."/>
            <person name="Huo N."/>
            <person name="Zhu T."/>
            <person name="Wang L."/>
            <person name="Wang Y."/>
            <person name="McGuire P.E."/>
            <person name="Liu S."/>
            <person name="Long H."/>
            <person name="Ramasamy R.K."/>
            <person name="Rodriguez J.C."/>
            <person name="Van S.L."/>
            <person name="Yuan L."/>
            <person name="Wang Z."/>
            <person name="Xia Z."/>
            <person name="Xiao L."/>
            <person name="Anderson O.D."/>
            <person name="Ouyang S."/>
            <person name="Liang Y."/>
            <person name="Zimin A.V."/>
            <person name="Pertea G."/>
            <person name="Qi P."/>
            <person name="Bennetzen J.L."/>
            <person name="Dai X."/>
            <person name="Dawson M.W."/>
            <person name="Muller H.G."/>
            <person name="Kugler K."/>
            <person name="Rivarola-Duarte L."/>
            <person name="Spannagl M."/>
            <person name="Mayer K.F.X."/>
            <person name="Lu F.H."/>
            <person name="Bevan M.W."/>
            <person name="Leroy P."/>
            <person name="Li P."/>
            <person name="You F.M."/>
            <person name="Sun Q."/>
            <person name="Liu Z."/>
            <person name="Lyons E."/>
            <person name="Wicker T."/>
            <person name="Salzberg S.L."/>
            <person name="Devos K.M."/>
            <person name="Dvorak J."/>
        </authorList>
    </citation>
    <scope>NUCLEOTIDE SEQUENCE [LARGE SCALE GENOMIC DNA]</scope>
    <source>
        <strain evidence="1">cv. AL8/78</strain>
    </source>
</reference>
<reference evidence="1" key="4">
    <citation type="submission" date="2019-03" db="UniProtKB">
        <authorList>
            <consortium name="EnsemblPlants"/>
        </authorList>
    </citation>
    <scope>IDENTIFICATION</scope>
</reference>
<name>A0A453I5Q1_AEGTS</name>